<evidence type="ECO:0000313" key="8">
    <source>
        <dbReference type="Proteomes" id="UP001054889"/>
    </source>
</evidence>
<dbReference type="InterPro" id="IPR001128">
    <property type="entry name" value="Cyt_P450"/>
</dbReference>
<sequence length="515" mass="58203">MYCFKLDSNLVPSLYLPILVVFLFIIVRRFLSARKLSGQVVPPSPPGLPIIGNLHQLIWGHHHRTLQALAQRHGPLFLIHLGFVPTVVVSSASMAEAVLKTQDHVCCGRPQQYTARGMLWDCRTVGFSSYGDRWRQLRRIAVVHLLSSKKVEAFRTLREEVASFIGRIRVASQHDNHGHNKRPCINLTELLVSLTKSVISRAAFGNKLGDMDPRAVHRIFKEVTGMLQAVAVSDMFPQLGWVDRATGLHAKTKRIANKLDKILEGVLQEHERSRLKDEEVRDLLDDLLLVYKEGSSEFKLDRTDVKGLIFDMFIAGTDTTSKLMEWVMAELIKNPNEMEKVQLELREAVGAHGRILEEEMATISRLQAVIKETLRLHPPAPLLIPHEVIQTTKLKGYDIPAKTRVLINAWAIGRDHEAWENADKFQPERFLPDSVDYSGRDFRFIPFGAGRRGCPGIAFGIRLVELTLANMLYHFNWDLPNGQDLESFELVESSGFSPGLQCPLTVVAKPYKHGQ</sequence>
<evidence type="ECO:0000256" key="3">
    <source>
        <dbReference type="ARBA" id="ARBA00023004"/>
    </source>
</evidence>
<dbReference type="PRINTS" id="PR00385">
    <property type="entry name" value="P450"/>
</dbReference>
<dbReference type="CDD" id="cd11072">
    <property type="entry name" value="CYP71-like"/>
    <property type="match status" value="1"/>
</dbReference>
<dbReference type="InterPro" id="IPR002401">
    <property type="entry name" value="Cyt_P450_E_grp-I"/>
</dbReference>
<keyword evidence="5" id="KW-0560">Oxidoreductase</keyword>
<evidence type="ECO:0000256" key="4">
    <source>
        <dbReference type="PIRSR" id="PIRSR602401-1"/>
    </source>
</evidence>
<keyword evidence="6" id="KW-0472">Membrane</keyword>
<evidence type="ECO:0000313" key="7">
    <source>
        <dbReference type="EMBL" id="GJN13515.1"/>
    </source>
</evidence>
<keyword evidence="5" id="KW-0503">Monooxygenase</keyword>
<dbReference type="FunFam" id="1.10.630.10:FF:000011">
    <property type="entry name" value="Cytochrome P450 83B1"/>
    <property type="match status" value="1"/>
</dbReference>
<evidence type="ECO:0000256" key="1">
    <source>
        <dbReference type="ARBA" id="ARBA00010617"/>
    </source>
</evidence>
<keyword evidence="6" id="KW-1133">Transmembrane helix</keyword>
<keyword evidence="3 4" id="KW-0408">Iron</keyword>
<dbReference type="AlphaFoldDB" id="A0AAV5DTI6"/>
<dbReference type="GO" id="GO:0004497">
    <property type="term" value="F:monooxygenase activity"/>
    <property type="evidence" value="ECO:0007669"/>
    <property type="project" value="UniProtKB-KW"/>
</dbReference>
<comment type="caution">
    <text evidence="7">The sequence shown here is derived from an EMBL/GenBank/DDBJ whole genome shotgun (WGS) entry which is preliminary data.</text>
</comment>
<accession>A0AAV5DTI6</accession>
<reference evidence="7" key="1">
    <citation type="journal article" date="2018" name="DNA Res.">
        <title>Multiple hybrid de novo genome assembly of finger millet, an orphan allotetraploid crop.</title>
        <authorList>
            <person name="Hatakeyama M."/>
            <person name="Aluri S."/>
            <person name="Balachadran M.T."/>
            <person name="Sivarajan S.R."/>
            <person name="Patrignani A."/>
            <person name="Gruter S."/>
            <person name="Poveda L."/>
            <person name="Shimizu-Inatsugi R."/>
            <person name="Baeten J."/>
            <person name="Francoijs K.J."/>
            <person name="Nataraja K.N."/>
            <person name="Reddy Y.A.N."/>
            <person name="Phadnis S."/>
            <person name="Ravikumar R.L."/>
            <person name="Schlapbach R."/>
            <person name="Sreeman S.M."/>
            <person name="Shimizu K.K."/>
        </authorList>
    </citation>
    <scope>NUCLEOTIDE SEQUENCE</scope>
</reference>
<dbReference type="Proteomes" id="UP001054889">
    <property type="component" value="Unassembled WGS sequence"/>
</dbReference>
<dbReference type="Gene3D" id="1.10.630.10">
    <property type="entry name" value="Cytochrome P450"/>
    <property type="match status" value="1"/>
</dbReference>
<reference evidence="7" key="2">
    <citation type="submission" date="2021-12" db="EMBL/GenBank/DDBJ databases">
        <title>Resequencing data analysis of finger millet.</title>
        <authorList>
            <person name="Hatakeyama M."/>
            <person name="Aluri S."/>
            <person name="Balachadran M.T."/>
            <person name="Sivarajan S.R."/>
            <person name="Poveda L."/>
            <person name="Shimizu-Inatsugi R."/>
            <person name="Schlapbach R."/>
            <person name="Sreeman S.M."/>
            <person name="Shimizu K.K."/>
        </authorList>
    </citation>
    <scope>NUCLEOTIDE SEQUENCE</scope>
</reference>
<dbReference type="PRINTS" id="PR00463">
    <property type="entry name" value="EP450I"/>
</dbReference>
<dbReference type="GO" id="GO:0020037">
    <property type="term" value="F:heme binding"/>
    <property type="evidence" value="ECO:0007669"/>
    <property type="project" value="InterPro"/>
</dbReference>
<organism evidence="7 8">
    <name type="scientific">Eleusine coracana subsp. coracana</name>
    <dbReference type="NCBI Taxonomy" id="191504"/>
    <lineage>
        <taxon>Eukaryota</taxon>
        <taxon>Viridiplantae</taxon>
        <taxon>Streptophyta</taxon>
        <taxon>Embryophyta</taxon>
        <taxon>Tracheophyta</taxon>
        <taxon>Spermatophyta</taxon>
        <taxon>Magnoliopsida</taxon>
        <taxon>Liliopsida</taxon>
        <taxon>Poales</taxon>
        <taxon>Poaceae</taxon>
        <taxon>PACMAD clade</taxon>
        <taxon>Chloridoideae</taxon>
        <taxon>Cynodonteae</taxon>
        <taxon>Eleusininae</taxon>
        <taxon>Eleusine</taxon>
    </lineage>
</organism>
<feature type="transmembrane region" description="Helical" evidence="6">
    <location>
        <begin position="76"/>
        <end position="99"/>
    </location>
</feature>
<feature type="transmembrane region" description="Helical" evidence="6">
    <location>
        <begin position="14"/>
        <end position="31"/>
    </location>
</feature>
<dbReference type="PROSITE" id="PS00086">
    <property type="entry name" value="CYTOCHROME_P450"/>
    <property type="match status" value="1"/>
</dbReference>
<evidence type="ECO:0008006" key="9">
    <source>
        <dbReference type="Google" id="ProtNLM"/>
    </source>
</evidence>
<dbReference type="PANTHER" id="PTHR47955:SF15">
    <property type="entry name" value="CYTOCHROME P450 71A2-LIKE"/>
    <property type="match status" value="1"/>
</dbReference>
<dbReference type="SUPFAM" id="SSF48264">
    <property type="entry name" value="Cytochrome P450"/>
    <property type="match status" value="1"/>
</dbReference>
<dbReference type="GO" id="GO:0005506">
    <property type="term" value="F:iron ion binding"/>
    <property type="evidence" value="ECO:0007669"/>
    <property type="project" value="InterPro"/>
</dbReference>
<dbReference type="InterPro" id="IPR017972">
    <property type="entry name" value="Cyt_P450_CS"/>
</dbReference>
<evidence type="ECO:0000256" key="2">
    <source>
        <dbReference type="ARBA" id="ARBA00022723"/>
    </source>
</evidence>
<comment type="similarity">
    <text evidence="1 5">Belongs to the cytochrome P450 family.</text>
</comment>
<keyword evidence="2 4" id="KW-0479">Metal-binding</keyword>
<dbReference type="Pfam" id="PF00067">
    <property type="entry name" value="p450"/>
    <property type="match status" value="1"/>
</dbReference>
<proteinExistence type="inferred from homology"/>
<keyword evidence="6" id="KW-0812">Transmembrane</keyword>
<dbReference type="InterPro" id="IPR036396">
    <property type="entry name" value="Cyt_P450_sf"/>
</dbReference>
<dbReference type="EMBL" id="BQKI01000071">
    <property type="protein sequence ID" value="GJN13515.1"/>
    <property type="molecule type" value="Genomic_DNA"/>
</dbReference>
<protein>
    <recommendedName>
        <fullName evidence="9">Cytochrome P450 71A1</fullName>
    </recommendedName>
</protein>
<name>A0AAV5DTI6_ELECO</name>
<keyword evidence="8" id="KW-1185">Reference proteome</keyword>
<feature type="binding site" description="axial binding residue" evidence="4">
    <location>
        <position position="454"/>
    </location>
    <ligand>
        <name>heme</name>
        <dbReference type="ChEBI" id="CHEBI:30413"/>
    </ligand>
    <ligandPart>
        <name>Fe</name>
        <dbReference type="ChEBI" id="CHEBI:18248"/>
    </ligandPart>
</feature>
<dbReference type="PANTHER" id="PTHR47955">
    <property type="entry name" value="CYTOCHROME P450 FAMILY 71 PROTEIN"/>
    <property type="match status" value="1"/>
</dbReference>
<dbReference type="GO" id="GO:0016705">
    <property type="term" value="F:oxidoreductase activity, acting on paired donors, with incorporation or reduction of molecular oxygen"/>
    <property type="evidence" value="ECO:0007669"/>
    <property type="project" value="InterPro"/>
</dbReference>
<gene>
    <name evidence="7" type="primary">gb00228</name>
    <name evidence="7" type="ORF">PR202_gb00228</name>
</gene>
<evidence type="ECO:0000256" key="6">
    <source>
        <dbReference type="SAM" id="Phobius"/>
    </source>
</evidence>
<evidence type="ECO:0000256" key="5">
    <source>
        <dbReference type="RuleBase" id="RU000461"/>
    </source>
</evidence>
<comment type="cofactor">
    <cofactor evidence="4">
        <name>heme</name>
        <dbReference type="ChEBI" id="CHEBI:30413"/>
    </cofactor>
</comment>
<keyword evidence="4 5" id="KW-0349">Heme</keyword>